<reference evidence="1 2" key="1">
    <citation type="submission" date="2017-03" db="EMBL/GenBank/DDBJ databases">
        <title>Whole genome sequences of fourteen strains of Bradyrhizobium canariense and one strain of Bradyrhizobium japonicum isolated from Lupinus (Papilionoideae: Genisteae) species in Algeria.</title>
        <authorList>
            <person name="Crovadore J."/>
            <person name="Chekireb D."/>
            <person name="Brachmann A."/>
            <person name="Chablais R."/>
            <person name="Cochard B."/>
            <person name="Lefort F."/>
        </authorList>
    </citation>
    <scope>NUCLEOTIDE SEQUENCE [LARGE SCALE GENOMIC DNA]</scope>
    <source>
        <strain evidence="1 2">UBMA197</strain>
    </source>
</reference>
<dbReference type="AlphaFoldDB" id="A0A1Y2JKA5"/>
<comment type="caution">
    <text evidence="1">The sequence shown here is derived from an EMBL/GenBank/DDBJ whole genome shotgun (WGS) entry which is preliminary data.</text>
</comment>
<dbReference type="Proteomes" id="UP000193335">
    <property type="component" value="Unassembled WGS sequence"/>
</dbReference>
<dbReference type="EMBL" id="NAFL01000261">
    <property type="protein sequence ID" value="OSJ30439.1"/>
    <property type="molecule type" value="Genomic_DNA"/>
</dbReference>
<evidence type="ECO:0000313" key="2">
    <source>
        <dbReference type="Proteomes" id="UP000193335"/>
    </source>
</evidence>
<protein>
    <submittedName>
        <fullName evidence="1">Uncharacterized protein</fullName>
    </submittedName>
</protein>
<name>A0A1Y2JKA5_BRAJP</name>
<proteinExistence type="predicted"/>
<dbReference type="SUPFAM" id="SSF51735">
    <property type="entry name" value="NAD(P)-binding Rossmann-fold domains"/>
    <property type="match status" value="1"/>
</dbReference>
<accession>A0A1Y2JKA5</accession>
<evidence type="ECO:0000313" key="1">
    <source>
        <dbReference type="EMBL" id="OSJ30439.1"/>
    </source>
</evidence>
<sequence>MAQAGSDAPALSRQRAKAVANDLANGTPLCPNTTVVDGDYDGLADARLVMINAGANVRRGHRPERFRRPLASWTRMPGIYRDIVPRTV</sequence>
<dbReference type="Gene3D" id="3.40.50.720">
    <property type="entry name" value="NAD(P)-binding Rossmann-like Domain"/>
    <property type="match status" value="1"/>
</dbReference>
<gene>
    <name evidence="1" type="ORF">BSZ19_24860</name>
</gene>
<organism evidence="1 2">
    <name type="scientific">Bradyrhizobium japonicum</name>
    <dbReference type="NCBI Taxonomy" id="375"/>
    <lineage>
        <taxon>Bacteria</taxon>
        <taxon>Pseudomonadati</taxon>
        <taxon>Pseudomonadota</taxon>
        <taxon>Alphaproteobacteria</taxon>
        <taxon>Hyphomicrobiales</taxon>
        <taxon>Nitrobacteraceae</taxon>
        <taxon>Bradyrhizobium</taxon>
    </lineage>
</organism>
<dbReference type="InterPro" id="IPR036291">
    <property type="entry name" value="NAD(P)-bd_dom_sf"/>
</dbReference>